<evidence type="ECO:0000256" key="5">
    <source>
        <dbReference type="ARBA" id="ARBA00023015"/>
    </source>
</evidence>
<feature type="domain" description="OmpR/PhoB-type" evidence="11">
    <location>
        <begin position="132"/>
        <end position="231"/>
    </location>
</feature>
<dbReference type="GO" id="GO:0032993">
    <property type="term" value="C:protein-DNA complex"/>
    <property type="evidence" value="ECO:0007669"/>
    <property type="project" value="TreeGrafter"/>
</dbReference>
<comment type="caution">
    <text evidence="12">The sequence shown here is derived from an EMBL/GenBank/DDBJ whole genome shotgun (WGS) entry which is preliminary data.</text>
</comment>
<evidence type="ECO:0000256" key="3">
    <source>
        <dbReference type="ARBA" id="ARBA00022553"/>
    </source>
</evidence>
<keyword evidence="7" id="KW-0804">Transcription</keyword>
<dbReference type="PROSITE" id="PS50110">
    <property type="entry name" value="RESPONSE_REGULATORY"/>
    <property type="match status" value="1"/>
</dbReference>
<dbReference type="Pfam" id="PF00486">
    <property type="entry name" value="Trans_reg_C"/>
    <property type="match status" value="1"/>
</dbReference>
<keyword evidence="6 9" id="KW-0238">DNA-binding</keyword>
<dbReference type="GO" id="GO:0005829">
    <property type="term" value="C:cytosol"/>
    <property type="evidence" value="ECO:0007669"/>
    <property type="project" value="TreeGrafter"/>
</dbReference>
<dbReference type="Gene3D" id="3.40.50.2300">
    <property type="match status" value="1"/>
</dbReference>
<gene>
    <name evidence="12" type="ORF">B1806_00840</name>
</gene>
<dbReference type="AlphaFoldDB" id="A0A4V3UTV8"/>
<dbReference type="Proteomes" id="UP000307749">
    <property type="component" value="Unassembled WGS sequence"/>
</dbReference>
<dbReference type="PANTHER" id="PTHR48111">
    <property type="entry name" value="REGULATOR OF RPOS"/>
    <property type="match status" value="1"/>
</dbReference>
<dbReference type="RefSeq" id="WP_081129646.1">
    <property type="nucleotide sequence ID" value="NZ_LDOS01000002.1"/>
</dbReference>
<dbReference type="CDD" id="cd17620">
    <property type="entry name" value="REC_OmpR_KdpE-like"/>
    <property type="match status" value="1"/>
</dbReference>
<evidence type="ECO:0000256" key="6">
    <source>
        <dbReference type="ARBA" id="ARBA00023125"/>
    </source>
</evidence>
<accession>A0A4V3UTV8</accession>
<dbReference type="SMART" id="SM00448">
    <property type="entry name" value="REC"/>
    <property type="match status" value="1"/>
</dbReference>
<keyword evidence="5" id="KW-0805">Transcription regulation</keyword>
<keyword evidence="4" id="KW-0902">Two-component regulatory system</keyword>
<evidence type="ECO:0000256" key="7">
    <source>
        <dbReference type="ARBA" id="ARBA00023163"/>
    </source>
</evidence>
<dbReference type="EMBL" id="MWQO01000003">
    <property type="protein sequence ID" value="THD12131.1"/>
    <property type="molecule type" value="Genomic_DNA"/>
</dbReference>
<evidence type="ECO:0000256" key="2">
    <source>
        <dbReference type="ARBA" id="ARBA00022490"/>
    </source>
</evidence>
<dbReference type="Gene3D" id="6.10.250.690">
    <property type="match status" value="1"/>
</dbReference>
<dbReference type="OrthoDB" id="9802426at2"/>
<name>A0A4V3UTV8_9GAMM</name>
<dbReference type="InterPro" id="IPR001867">
    <property type="entry name" value="OmpR/PhoB-type_DNA-bd"/>
</dbReference>
<dbReference type="GO" id="GO:0000156">
    <property type="term" value="F:phosphorelay response regulator activity"/>
    <property type="evidence" value="ECO:0007669"/>
    <property type="project" value="TreeGrafter"/>
</dbReference>
<evidence type="ECO:0000256" key="8">
    <source>
        <dbReference type="PROSITE-ProRule" id="PRU00169"/>
    </source>
</evidence>
<organism evidence="12 13">
    <name type="scientific">Metallibacterium scheffleri</name>
    <dbReference type="NCBI Taxonomy" id="993689"/>
    <lineage>
        <taxon>Bacteria</taxon>
        <taxon>Pseudomonadati</taxon>
        <taxon>Pseudomonadota</taxon>
        <taxon>Gammaproteobacteria</taxon>
        <taxon>Lysobacterales</taxon>
        <taxon>Rhodanobacteraceae</taxon>
        <taxon>Metallibacterium</taxon>
    </lineage>
</organism>
<keyword evidence="13" id="KW-1185">Reference proteome</keyword>
<dbReference type="InterPro" id="IPR001789">
    <property type="entry name" value="Sig_transdc_resp-reg_receiver"/>
</dbReference>
<dbReference type="GO" id="GO:0000987">
    <property type="term" value="F:cis-regulatory region sequence-specific DNA binding"/>
    <property type="evidence" value="ECO:0007669"/>
    <property type="project" value="UniProtKB-ARBA"/>
</dbReference>
<proteinExistence type="predicted"/>
<reference evidence="12 13" key="1">
    <citation type="submission" date="2017-02" db="EMBL/GenBank/DDBJ databases">
        <title>Whole genome sequencing of Metallibacterium scheffleri DSM 24874 (T).</title>
        <authorList>
            <person name="Kumar S."/>
            <person name="Patil P."/>
            <person name="Patil P.B."/>
        </authorList>
    </citation>
    <scope>NUCLEOTIDE SEQUENCE [LARGE SCALE GENOMIC DNA]</scope>
    <source>
        <strain evidence="12 13">DSM 24874</strain>
    </source>
</reference>
<dbReference type="InterPro" id="IPR036388">
    <property type="entry name" value="WH-like_DNA-bd_sf"/>
</dbReference>
<evidence type="ECO:0000313" key="12">
    <source>
        <dbReference type="EMBL" id="THD12131.1"/>
    </source>
</evidence>
<dbReference type="STRING" id="993689.GCA_002077135_03249"/>
<comment type="subcellular location">
    <subcellularLocation>
        <location evidence="1">Cytoplasm</location>
    </subcellularLocation>
</comment>
<feature type="DNA-binding region" description="OmpR/PhoB-type" evidence="9">
    <location>
        <begin position="132"/>
        <end position="231"/>
    </location>
</feature>
<protein>
    <submittedName>
        <fullName evidence="12">DNA-binding response regulator</fullName>
    </submittedName>
</protein>
<dbReference type="GO" id="GO:0042802">
    <property type="term" value="F:identical protein binding"/>
    <property type="evidence" value="ECO:0007669"/>
    <property type="project" value="UniProtKB-ARBA"/>
</dbReference>
<evidence type="ECO:0000256" key="9">
    <source>
        <dbReference type="PROSITE-ProRule" id="PRU01091"/>
    </source>
</evidence>
<keyword evidence="3 8" id="KW-0597">Phosphoprotein</keyword>
<dbReference type="CDD" id="cd00383">
    <property type="entry name" value="trans_reg_C"/>
    <property type="match status" value="1"/>
</dbReference>
<keyword evidence="2" id="KW-0963">Cytoplasm</keyword>
<evidence type="ECO:0000259" key="10">
    <source>
        <dbReference type="PROSITE" id="PS50110"/>
    </source>
</evidence>
<dbReference type="GO" id="GO:0045893">
    <property type="term" value="P:positive regulation of DNA-templated transcription"/>
    <property type="evidence" value="ECO:0007669"/>
    <property type="project" value="UniProtKB-ARBA"/>
</dbReference>
<dbReference type="InterPro" id="IPR011006">
    <property type="entry name" value="CheY-like_superfamily"/>
</dbReference>
<evidence type="ECO:0000256" key="4">
    <source>
        <dbReference type="ARBA" id="ARBA00023012"/>
    </source>
</evidence>
<sequence length="233" mass="26121">MTEPLASIVLIEDDPQIRRFLVAALEIHGYAPHEAATAAEGLRQVTMRQPDLVILDLGLPDASGLDLIKRLREWYQRPILVLSARTQEHDKVAALDRGADDYLSKPFGIEELLARLRVALRHLAGQHAGDASGRIEAGGLLIDAGARRVFKNGSDVHLTPREYQLLLALASQRGKVLTHRQLLREVWGPTHVESPHYLRIYMRALRAKIEDDPARPRWLLTEIGVGYRFADEG</sequence>
<dbReference type="FunFam" id="3.40.50.2300:FF:000021">
    <property type="entry name" value="Two-component system response regulator KdpE"/>
    <property type="match status" value="1"/>
</dbReference>
<evidence type="ECO:0000256" key="1">
    <source>
        <dbReference type="ARBA" id="ARBA00004496"/>
    </source>
</evidence>
<dbReference type="PROSITE" id="PS51755">
    <property type="entry name" value="OMPR_PHOB"/>
    <property type="match status" value="1"/>
</dbReference>
<dbReference type="Pfam" id="PF00072">
    <property type="entry name" value="Response_reg"/>
    <property type="match status" value="1"/>
</dbReference>
<dbReference type="PANTHER" id="PTHR48111:SF50">
    <property type="entry name" value="KDP OPERON TRANSCRIPTIONAL REGULATORY PROTEIN KDPE"/>
    <property type="match status" value="1"/>
</dbReference>
<feature type="domain" description="Response regulatory" evidence="10">
    <location>
        <begin position="7"/>
        <end position="120"/>
    </location>
</feature>
<dbReference type="Gene3D" id="1.10.10.10">
    <property type="entry name" value="Winged helix-like DNA-binding domain superfamily/Winged helix DNA-binding domain"/>
    <property type="match status" value="1"/>
</dbReference>
<dbReference type="SUPFAM" id="SSF52172">
    <property type="entry name" value="CheY-like"/>
    <property type="match status" value="1"/>
</dbReference>
<dbReference type="SMART" id="SM00862">
    <property type="entry name" value="Trans_reg_C"/>
    <property type="match status" value="1"/>
</dbReference>
<dbReference type="InterPro" id="IPR039420">
    <property type="entry name" value="WalR-like"/>
</dbReference>
<feature type="modified residue" description="4-aspartylphosphate" evidence="8">
    <location>
        <position position="56"/>
    </location>
</feature>
<evidence type="ECO:0000259" key="11">
    <source>
        <dbReference type="PROSITE" id="PS51755"/>
    </source>
</evidence>
<evidence type="ECO:0000313" key="13">
    <source>
        <dbReference type="Proteomes" id="UP000307749"/>
    </source>
</evidence>